<dbReference type="Proteomes" id="UP000054217">
    <property type="component" value="Unassembled WGS sequence"/>
</dbReference>
<sequence length="84" mass="9743">MLEGSLMPQHVTMLSSVLAITFIGTRLLPKNWLLRTFRVQWEAVHEALQWLKQNNPLYHDITISEQCLMTLPDDEVPEEIEAVI</sequence>
<keyword evidence="4" id="KW-1185">Reference proteome</keyword>
<evidence type="ECO:0000259" key="2">
    <source>
        <dbReference type="Pfam" id="PF20209"/>
    </source>
</evidence>
<dbReference type="EMBL" id="KN831955">
    <property type="protein sequence ID" value="KIO09005.1"/>
    <property type="molecule type" value="Genomic_DNA"/>
</dbReference>
<organism evidence="3 4">
    <name type="scientific">Pisolithus tinctorius Marx 270</name>
    <dbReference type="NCBI Taxonomy" id="870435"/>
    <lineage>
        <taxon>Eukaryota</taxon>
        <taxon>Fungi</taxon>
        <taxon>Dikarya</taxon>
        <taxon>Basidiomycota</taxon>
        <taxon>Agaricomycotina</taxon>
        <taxon>Agaricomycetes</taxon>
        <taxon>Agaricomycetidae</taxon>
        <taxon>Boletales</taxon>
        <taxon>Sclerodermatineae</taxon>
        <taxon>Pisolithaceae</taxon>
        <taxon>Pisolithus</taxon>
    </lineage>
</organism>
<keyword evidence="1" id="KW-0812">Transmembrane</keyword>
<evidence type="ECO:0000313" key="4">
    <source>
        <dbReference type="Proteomes" id="UP000054217"/>
    </source>
</evidence>
<proteinExistence type="predicted"/>
<feature type="transmembrane region" description="Helical" evidence="1">
    <location>
        <begin position="6"/>
        <end position="28"/>
    </location>
</feature>
<reference evidence="4" key="2">
    <citation type="submission" date="2015-01" db="EMBL/GenBank/DDBJ databases">
        <title>Evolutionary Origins and Diversification of the Mycorrhizal Mutualists.</title>
        <authorList>
            <consortium name="DOE Joint Genome Institute"/>
            <consortium name="Mycorrhizal Genomics Consortium"/>
            <person name="Kohler A."/>
            <person name="Kuo A."/>
            <person name="Nagy L.G."/>
            <person name="Floudas D."/>
            <person name="Copeland A."/>
            <person name="Barry K.W."/>
            <person name="Cichocki N."/>
            <person name="Veneault-Fourrey C."/>
            <person name="LaButti K."/>
            <person name="Lindquist E.A."/>
            <person name="Lipzen A."/>
            <person name="Lundell T."/>
            <person name="Morin E."/>
            <person name="Murat C."/>
            <person name="Riley R."/>
            <person name="Ohm R."/>
            <person name="Sun H."/>
            <person name="Tunlid A."/>
            <person name="Henrissat B."/>
            <person name="Grigoriev I.V."/>
            <person name="Hibbett D.S."/>
            <person name="Martin F."/>
        </authorList>
    </citation>
    <scope>NUCLEOTIDE SEQUENCE [LARGE SCALE GENOMIC DNA]</scope>
    <source>
        <strain evidence="4">Marx 270</strain>
    </source>
</reference>
<dbReference type="InterPro" id="IPR046700">
    <property type="entry name" value="DUF6570"/>
</dbReference>
<evidence type="ECO:0000313" key="3">
    <source>
        <dbReference type="EMBL" id="KIO09005.1"/>
    </source>
</evidence>
<evidence type="ECO:0000256" key="1">
    <source>
        <dbReference type="SAM" id="Phobius"/>
    </source>
</evidence>
<feature type="domain" description="DUF6570" evidence="2">
    <location>
        <begin position="6"/>
        <end position="68"/>
    </location>
</feature>
<gene>
    <name evidence="3" type="ORF">M404DRAFT_132011</name>
</gene>
<dbReference type="Pfam" id="PF20209">
    <property type="entry name" value="DUF6570"/>
    <property type="match status" value="1"/>
</dbReference>
<dbReference type="AlphaFoldDB" id="A0A0C3P6P9"/>
<protein>
    <recommendedName>
        <fullName evidence="2">DUF6570 domain-containing protein</fullName>
    </recommendedName>
</protein>
<dbReference type="OrthoDB" id="3257061at2759"/>
<keyword evidence="1" id="KW-0472">Membrane</keyword>
<name>A0A0C3P6P9_PISTI</name>
<dbReference type="InParanoid" id="A0A0C3P6P9"/>
<accession>A0A0C3P6P9</accession>
<reference evidence="3 4" key="1">
    <citation type="submission" date="2014-04" db="EMBL/GenBank/DDBJ databases">
        <authorList>
            <consortium name="DOE Joint Genome Institute"/>
            <person name="Kuo A."/>
            <person name="Kohler A."/>
            <person name="Costa M.D."/>
            <person name="Nagy L.G."/>
            <person name="Floudas D."/>
            <person name="Copeland A."/>
            <person name="Barry K.W."/>
            <person name="Cichocki N."/>
            <person name="Veneault-Fourrey C."/>
            <person name="LaButti K."/>
            <person name="Lindquist E.A."/>
            <person name="Lipzen A."/>
            <person name="Lundell T."/>
            <person name="Morin E."/>
            <person name="Murat C."/>
            <person name="Sun H."/>
            <person name="Tunlid A."/>
            <person name="Henrissat B."/>
            <person name="Grigoriev I.V."/>
            <person name="Hibbett D.S."/>
            <person name="Martin F."/>
            <person name="Nordberg H.P."/>
            <person name="Cantor M.N."/>
            <person name="Hua S.X."/>
        </authorList>
    </citation>
    <scope>NUCLEOTIDE SEQUENCE [LARGE SCALE GENOMIC DNA]</scope>
    <source>
        <strain evidence="3 4">Marx 270</strain>
    </source>
</reference>
<dbReference type="HOGENOM" id="CLU_169370_0_0_1"/>
<keyword evidence="1" id="KW-1133">Transmembrane helix</keyword>